<reference evidence="2 3" key="1">
    <citation type="journal article" date="2014" name="PLoS ONE">
        <title>Global Analysis of Gene Expression Profiles in Physic Nut (Jatropha curcas L.) Seedlings Exposed to Salt Stress.</title>
        <authorList>
            <person name="Zhang L."/>
            <person name="Zhang C."/>
            <person name="Wu P."/>
            <person name="Chen Y."/>
            <person name="Li M."/>
            <person name="Jiang H."/>
            <person name="Wu G."/>
        </authorList>
    </citation>
    <scope>NUCLEOTIDE SEQUENCE [LARGE SCALE GENOMIC DNA]</scope>
    <source>
        <strain evidence="3">cv. GZQX0401</strain>
        <tissue evidence="2">Young leaves</tissue>
    </source>
</reference>
<feature type="region of interest" description="Disordered" evidence="1">
    <location>
        <begin position="67"/>
        <end position="87"/>
    </location>
</feature>
<name>A0A067L0Y1_JATCU</name>
<dbReference type="EMBL" id="KK914312">
    <property type="protein sequence ID" value="KDP42126.1"/>
    <property type="molecule type" value="Genomic_DNA"/>
</dbReference>
<protein>
    <submittedName>
        <fullName evidence="2">Uncharacterized protein</fullName>
    </submittedName>
</protein>
<evidence type="ECO:0000313" key="3">
    <source>
        <dbReference type="Proteomes" id="UP000027138"/>
    </source>
</evidence>
<proteinExistence type="predicted"/>
<accession>A0A067L0Y1</accession>
<organism evidence="2 3">
    <name type="scientific">Jatropha curcas</name>
    <name type="common">Barbados nut</name>
    <dbReference type="NCBI Taxonomy" id="180498"/>
    <lineage>
        <taxon>Eukaryota</taxon>
        <taxon>Viridiplantae</taxon>
        <taxon>Streptophyta</taxon>
        <taxon>Embryophyta</taxon>
        <taxon>Tracheophyta</taxon>
        <taxon>Spermatophyta</taxon>
        <taxon>Magnoliopsida</taxon>
        <taxon>eudicotyledons</taxon>
        <taxon>Gunneridae</taxon>
        <taxon>Pentapetalae</taxon>
        <taxon>rosids</taxon>
        <taxon>fabids</taxon>
        <taxon>Malpighiales</taxon>
        <taxon>Euphorbiaceae</taxon>
        <taxon>Crotonoideae</taxon>
        <taxon>Jatropheae</taxon>
        <taxon>Jatropha</taxon>
    </lineage>
</organism>
<evidence type="ECO:0000313" key="2">
    <source>
        <dbReference type="EMBL" id="KDP42126.1"/>
    </source>
</evidence>
<sequence length="109" mass="11939">MSMDLPSWYEGSQEFLSIENGDLANLYKETLASPSAILCPQNSPVMVGRPRVFHPLTDTATVSLEIENQQPHQPEPAPTTGALKEEAHIETCLMHGPPPVAYKTNSLPQ</sequence>
<evidence type="ECO:0000256" key="1">
    <source>
        <dbReference type="SAM" id="MobiDB-lite"/>
    </source>
</evidence>
<keyword evidence="3" id="KW-1185">Reference proteome</keyword>
<dbReference type="AlphaFoldDB" id="A0A067L0Y1"/>
<dbReference type="Proteomes" id="UP000027138">
    <property type="component" value="Unassembled WGS sequence"/>
</dbReference>
<gene>
    <name evidence="2" type="ORF">JCGZ_01914</name>
</gene>